<protein>
    <recommendedName>
        <fullName evidence="4">Peptidase S24/S26A/S26B/S26C domain-containing protein</fullName>
    </recommendedName>
</protein>
<dbReference type="Proteomes" id="UP000265691">
    <property type="component" value="Unassembled WGS sequence"/>
</dbReference>
<comment type="caution">
    <text evidence="2">The sequence shown here is derived from an EMBL/GenBank/DDBJ whole genome shotgun (WGS) entry which is preliminary data.</text>
</comment>
<evidence type="ECO:0008006" key="4">
    <source>
        <dbReference type="Google" id="ProtNLM"/>
    </source>
</evidence>
<proteinExistence type="predicted"/>
<evidence type="ECO:0000313" key="3">
    <source>
        <dbReference type="Proteomes" id="UP000265691"/>
    </source>
</evidence>
<reference evidence="2 3" key="1">
    <citation type="submission" date="2017-08" db="EMBL/GenBank/DDBJ databases">
        <title>Reclassification of Bisgaard taxon 37 and 44.</title>
        <authorList>
            <person name="Christensen H."/>
        </authorList>
    </citation>
    <scope>NUCLEOTIDE SEQUENCE [LARGE SCALE GENOMIC DNA]</scope>
    <source>
        <strain evidence="2 3">B96_3</strain>
    </source>
</reference>
<keyword evidence="3" id="KW-1185">Reference proteome</keyword>
<organism evidence="2 3">
    <name type="scientific">Psittacicella hinzii</name>
    <dbReference type="NCBI Taxonomy" id="2028575"/>
    <lineage>
        <taxon>Bacteria</taxon>
        <taxon>Pseudomonadati</taxon>
        <taxon>Pseudomonadota</taxon>
        <taxon>Gammaproteobacteria</taxon>
        <taxon>Pasteurellales</taxon>
        <taxon>Psittacicellaceae</taxon>
        <taxon>Psittacicella</taxon>
    </lineage>
</organism>
<feature type="compositionally biased region" description="Low complexity" evidence="1">
    <location>
        <begin position="14"/>
        <end position="35"/>
    </location>
</feature>
<dbReference type="RefSeq" id="WP_119525488.1">
    <property type="nucleotide sequence ID" value="NZ_NRHC01000079.1"/>
</dbReference>
<evidence type="ECO:0000256" key="1">
    <source>
        <dbReference type="SAM" id="MobiDB-lite"/>
    </source>
</evidence>
<gene>
    <name evidence="2" type="ORF">CKF54_06140</name>
</gene>
<feature type="region of interest" description="Disordered" evidence="1">
    <location>
        <begin position="1"/>
        <end position="35"/>
    </location>
</feature>
<evidence type="ECO:0000313" key="2">
    <source>
        <dbReference type="EMBL" id="RIY31763.1"/>
    </source>
</evidence>
<sequence length="177" mass="19495">MTKVKEDTVSTNKSAQEQANTSAQEQASQATQEQATQTAQATKAVNKQAKANVLVDDNGQAIDLSNYAGFKPLVENFATYKKHRTLLLEVFGQELAPHAKEGDVLLIDAHRNFTGEGLYAFEILHQGKVSESNVLAVVKQGKHALEYIVERGNYPARKLLQPEIRFLGKVIGIIFSK</sequence>
<accession>A0A3A1Y0J2</accession>
<dbReference type="EMBL" id="NRHC01000079">
    <property type="protein sequence ID" value="RIY31763.1"/>
    <property type="molecule type" value="Genomic_DNA"/>
</dbReference>
<dbReference type="AlphaFoldDB" id="A0A3A1Y0J2"/>
<name>A0A3A1Y0J2_9GAMM</name>